<feature type="domain" description="Tc1-like transposase DDE" evidence="2">
    <location>
        <begin position="172"/>
        <end position="286"/>
    </location>
</feature>
<feature type="domain" description="Insertion element IS150 protein InsJ-like helix-turn-helix" evidence="3">
    <location>
        <begin position="22"/>
        <end position="67"/>
    </location>
</feature>
<dbReference type="Pfam" id="PF13592">
    <property type="entry name" value="HTH_33"/>
    <property type="match status" value="1"/>
</dbReference>
<dbReference type="EMBL" id="BEXT01000001">
    <property type="protein sequence ID" value="GBC63754.1"/>
    <property type="molecule type" value="Genomic_DNA"/>
</dbReference>
<dbReference type="EMBL" id="BEXT01000001">
    <property type="protein sequence ID" value="GBC60543.1"/>
    <property type="molecule type" value="Genomic_DNA"/>
</dbReference>
<evidence type="ECO:0000313" key="6">
    <source>
        <dbReference type="EMBL" id="GBC59380.1"/>
    </source>
</evidence>
<keyword evidence="20" id="KW-1185">Reference proteome</keyword>
<dbReference type="EMBL" id="BEXT01000001">
    <property type="protein sequence ID" value="GBC59380.1"/>
    <property type="molecule type" value="Genomic_DNA"/>
</dbReference>
<evidence type="ECO:0000313" key="7">
    <source>
        <dbReference type="EMBL" id="GBC59747.1"/>
    </source>
</evidence>
<evidence type="ECO:0000313" key="9">
    <source>
        <dbReference type="EMBL" id="GBC59940.1"/>
    </source>
</evidence>
<evidence type="ECO:0000313" key="11">
    <source>
        <dbReference type="EMBL" id="GBC60543.1"/>
    </source>
</evidence>
<comment type="caution">
    <text evidence="12">The sequence shown here is derived from an EMBL/GenBank/DDBJ whole genome shotgun (WGS) entry which is preliminary data.</text>
</comment>
<evidence type="ECO:0000313" key="14">
    <source>
        <dbReference type="EMBL" id="GBC61547.1"/>
    </source>
</evidence>
<evidence type="ECO:0000313" key="18">
    <source>
        <dbReference type="EMBL" id="GBC63851.1"/>
    </source>
</evidence>
<dbReference type="GO" id="GO:0003676">
    <property type="term" value="F:nucleic acid binding"/>
    <property type="evidence" value="ECO:0007669"/>
    <property type="project" value="InterPro"/>
</dbReference>
<dbReference type="EMBL" id="BEXT01000001">
    <property type="protein sequence ID" value="GBC59940.1"/>
    <property type="molecule type" value="Genomic_DNA"/>
</dbReference>
<evidence type="ECO:0000313" key="20">
    <source>
        <dbReference type="Proteomes" id="UP000288096"/>
    </source>
</evidence>
<dbReference type="Pfam" id="PF13518">
    <property type="entry name" value="HTH_28"/>
    <property type="match status" value="1"/>
</dbReference>
<dbReference type="Gene3D" id="3.30.420.10">
    <property type="entry name" value="Ribonuclease H-like superfamily/Ribonuclease H"/>
    <property type="match status" value="1"/>
</dbReference>
<dbReference type="InterPro" id="IPR055247">
    <property type="entry name" value="InsJ-like_HTH"/>
</dbReference>
<dbReference type="InterPro" id="IPR038717">
    <property type="entry name" value="Tc1-like_DDE_dom"/>
</dbReference>
<sequence length="286" mass="33779">MEKTDARKLTTEQQQLLRNHAIVLRKKGFTYKEISEITGVHFTTICTWWKIYEREGQKGIEIKKRGREPGSGRSLSPDREKEIRTKIRDGKPDELGLPFALWTRRAVRDFIRSLYSFEMPIRTVGEYLKRWDYTPQKPLKKAYRQKPEAVRKWIDEEYPAIRKKAKAENGEIHWCDETGLCNTGYHGRGYAPKGRTPEISVHPRCERVNLVSTVTNQGKIRFMLYDGKMNADTLVRFTKRLIKDTDRKVFLILDNLKVHHSHVVRDWAEEHSEKIELFFCPRIHPN</sequence>
<evidence type="ECO:0000313" key="15">
    <source>
        <dbReference type="EMBL" id="GBC63224.1"/>
    </source>
</evidence>
<dbReference type="Proteomes" id="UP000288096">
    <property type="component" value="Unassembled WGS sequence"/>
</dbReference>
<gene>
    <name evidence="5" type="ORF">DENIS_0131</name>
    <name evidence="6" type="ORF">DENIS_0319</name>
    <name evidence="7" type="ORF">DENIS_0688</name>
    <name evidence="8" type="ORF">DENIS_0790</name>
    <name evidence="9" type="ORF">DENIS_0882</name>
    <name evidence="10" type="ORF">DENIS_0910</name>
    <name evidence="11" type="ORF">DENIS_1500</name>
    <name evidence="12" type="ORF">DENIS_1534</name>
    <name evidence="13" type="ORF">DENIS_1929</name>
    <name evidence="14" type="ORF">DENIS_2509</name>
    <name evidence="15" type="ORF">DENIS_4218</name>
    <name evidence="16" type="ORF">DENIS_4426</name>
    <name evidence="17" type="ORF">DENIS_4752</name>
    <name evidence="18" type="ORF">DENIS_4850</name>
    <name evidence="19" type="ORF">DENIS_4864</name>
</gene>
<evidence type="ECO:0000313" key="16">
    <source>
        <dbReference type="EMBL" id="GBC63432.1"/>
    </source>
</evidence>
<dbReference type="EMBL" id="BEXT01000001">
    <property type="protein sequence ID" value="GBC59968.1"/>
    <property type="molecule type" value="Genomic_DNA"/>
</dbReference>
<evidence type="ECO:0000313" key="8">
    <source>
        <dbReference type="EMBL" id="GBC59849.1"/>
    </source>
</evidence>
<protein>
    <submittedName>
        <fullName evidence="5 12">Transposase</fullName>
    </submittedName>
</protein>
<evidence type="ECO:0000313" key="10">
    <source>
        <dbReference type="EMBL" id="GBC59968.1"/>
    </source>
</evidence>
<name>A0A401FUB5_9BACT</name>
<reference evidence="12" key="2">
    <citation type="journal article" date="2019" name="Front. Microbiol.">
        <title>Genomic Characteristics of Desulfonema ishimotonii Tokyo 01T Implying Horizontal Gene Transfer Among Phylogenetically Dispersed Filamentous Gliding Bacteria.</title>
        <authorList>
            <person name="Watanabe M."/>
            <person name="Kojima H."/>
            <person name="Umezawa K."/>
            <person name="Fukui M."/>
        </authorList>
    </citation>
    <scope>NUCLEOTIDE SEQUENCE</scope>
    <source>
        <strain evidence="12">Tokyo 01</strain>
    </source>
</reference>
<dbReference type="EMBL" id="BEXT01000001">
    <property type="protein sequence ID" value="GBC59849.1"/>
    <property type="molecule type" value="Genomic_DNA"/>
</dbReference>
<evidence type="ECO:0000259" key="3">
    <source>
        <dbReference type="Pfam" id="PF13518"/>
    </source>
</evidence>
<dbReference type="EMBL" id="BEXT01000001">
    <property type="protein sequence ID" value="GBC60577.1"/>
    <property type="molecule type" value="Genomic_DNA"/>
</dbReference>
<dbReference type="SUPFAM" id="SSF46689">
    <property type="entry name" value="Homeodomain-like"/>
    <property type="match status" value="1"/>
</dbReference>
<evidence type="ECO:0000313" key="17">
    <source>
        <dbReference type="EMBL" id="GBC63754.1"/>
    </source>
</evidence>
<dbReference type="InterPro" id="IPR009057">
    <property type="entry name" value="Homeodomain-like_sf"/>
</dbReference>
<dbReference type="NCBIfam" id="NF033545">
    <property type="entry name" value="transpos_IS630"/>
    <property type="match status" value="1"/>
</dbReference>
<organism evidence="12 20">
    <name type="scientific">Desulfonema ishimotonii</name>
    <dbReference type="NCBI Taxonomy" id="45657"/>
    <lineage>
        <taxon>Bacteria</taxon>
        <taxon>Pseudomonadati</taxon>
        <taxon>Thermodesulfobacteriota</taxon>
        <taxon>Desulfobacteria</taxon>
        <taxon>Desulfobacterales</taxon>
        <taxon>Desulfococcaceae</taxon>
        <taxon>Desulfonema</taxon>
    </lineage>
</organism>
<dbReference type="EMBL" id="BEXT01000001">
    <property type="protein sequence ID" value="GBC63432.1"/>
    <property type="molecule type" value="Genomic_DNA"/>
</dbReference>
<accession>A0A401FUB5</accession>
<feature type="region of interest" description="Disordered" evidence="1">
    <location>
        <begin position="62"/>
        <end position="81"/>
    </location>
</feature>
<evidence type="ECO:0000256" key="1">
    <source>
        <dbReference type="SAM" id="MobiDB-lite"/>
    </source>
</evidence>
<dbReference type="Pfam" id="PF13358">
    <property type="entry name" value="DDE_3"/>
    <property type="match status" value="1"/>
</dbReference>
<dbReference type="InterPro" id="IPR036397">
    <property type="entry name" value="RNaseH_sf"/>
</dbReference>
<reference evidence="20" key="3">
    <citation type="submission" date="2019-01" db="EMBL/GenBank/DDBJ databases">
        <title>Genome sequence of Desulfonema ishimotonii strain Tokyo 01.</title>
        <authorList>
            <person name="Fukui M."/>
        </authorList>
    </citation>
    <scope>NUCLEOTIDE SEQUENCE [LARGE SCALE GENOMIC DNA]</scope>
    <source>
        <strain evidence="20">Tokyo 01</strain>
    </source>
</reference>
<evidence type="ECO:0000313" key="19">
    <source>
        <dbReference type="EMBL" id="GBC63865.1"/>
    </source>
</evidence>
<evidence type="ECO:0000313" key="5">
    <source>
        <dbReference type="EMBL" id="GBC59195.1"/>
    </source>
</evidence>
<dbReference type="EMBL" id="BEXT01000001">
    <property type="protein sequence ID" value="GBC63851.1"/>
    <property type="molecule type" value="Genomic_DNA"/>
</dbReference>
<evidence type="ECO:0000313" key="13">
    <source>
        <dbReference type="EMBL" id="GBC60969.1"/>
    </source>
</evidence>
<reference evidence="20" key="1">
    <citation type="submission" date="2017-11" db="EMBL/GenBank/DDBJ databases">
        <authorList>
            <person name="Watanabe M."/>
            <person name="Kojima H."/>
        </authorList>
    </citation>
    <scope>NUCLEOTIDE SEQUENCE [LARGE SCALE GENOMIC DNA]</scope>
    <source>
        <strain evidence="20">Tokyo 01</strain>
    </source>
</reference>
<dbReference type="EMBL" id="BEXT01000001">
    <property type="protein sequence ID" value="GBC59195.1"/>
    <property type="molecule type" value="Genomic_DNA"/>
</dbReference>
<feature type="domain" description="Winged helix-turn helix" evidence="4">
    <location>
        <begin position="99"/>
        <end position="156"/>
    </location>
</feature>
<dbReference type="EMBL" id="BEXT01000001">
    <property type="protein sequence ID" value="GBC60969.1"/>
    <property type="molecule type" value="Genomic_DNA"/>
</dbReference>
<evidence type="ECO:0000259" key="2">
    <source>
        <dbReference type="Pfam" id="PF13358"/>
    </source>
</evidence>
<dbReference type="InterPro" id="IPR047655">
    <property type="entry name" value="Transpos_IS630-like"/>
</dbReference>
<dbReference type="EMBL" id="BEXT01000001">
    <property type="protein sequence ID" value="GBC61547.1"/>
    <property type="molecule type" value="Genomic_DNA"/>
</dbReference>
<dbReference type="AlphaFoldDB" id="A0A401FUB5"/>
<evidence type="ECO:0000259" key="4">
    <source>
        <dbReference type="Pfam" id="PF13592"/>
    </source>
</evidence>
<evidence type="ECO:0000313" key="12">
    <source>
        <dbReference type="EMBL" id="GBC60577.1"/>
    </source>
</evidence>
<dbReference type="EMBL" id="BEXT01000001">
    <property type="protein sequence ID" value="GBC63865.1"/>
    <property type="molecule type" value="Genomic_DNA"/>
</dbReference>
<dbReference type="InterPro" id="IPR025959">
    <property type="entry name" value="Winged_HTH_dom"/>
</dbReference>
<dbReference type="EMBL" id="BEXT01000001">
    <property type="protein sequence ID" value="GBC63224.1"/>
    <property type="molecule type" value="Genomic_DNA"/>
</dbReference>
<proteinExistence type="predicted"/>
<dbReference type="EMBL" id="BEXT01000001">
    <property type="protein sequence ID" value="GBC59747.1"/>
    <property type="molecule type" value="Genomic_DNA"/>
</dbReference>